<organism evidence="1 2">
    <name type="scientific">Granulicatella balaenopterae</name>
    <dbReference type="NCBI Taxonomy" id="137733"/>
    <lineage>
        <taxon>Bacteria</taxon>
        <taxon>Bacillati</taxon>
        <taxon>Bacillota</taxon>
        <taxon>Bacilli</taxon>
        <taxon>Lactobacillales</taxon>
        <taxon>Carnobacteriaceae</taxon>
        <taxon>Granulicatella</taxon>
    </lineage>
</organism>
<dbReference type="EMBL" id="FOGF01000039">
    <property type="protein sequence ID" value="SER35018.1"/>
    <property type="molecule type" value="Genomic_DNA"/>
</dbReference>
<keyword evidence="2" id="KW-1185">Reference proteome</keyword>
<dbReference type="Proteomes" id="UP000198556">
    <property type="component" value="Unassembled WGS sequence"/>
</dbReference>
<evidence type="ECO:0000313" key="2">
    <source>
        <dbReference type="Proteomes" id="UP000198556"/>
    </source>
</evidence>
<dbReference type="STRING" id="137733.SAMN05421767_13910"/>
<evidence type="ECO:0000313" key="1">
    <source>
        <dbReference type="EMBL" id="SER35018.1"/>
    </source>
</evidence>
<dbReference type="OrthoDB" id="2139539at2"/>
<proteinExistence type="predicted"/>
<evidence type="ECO:0008006" key="3">
    <source>
        <dbReference type="Google" id="ProtNLM"/>
    </source>
</evidence>
<dbReference type="RefSeq" id="WP_089747554.1">
    <property type="nucleotide sequence ID" value="NZ_FOGF01000039.1"/>
</dbReference>
<sequence length="142" mass="16656">MEITKEFDVTPEQVFRTIQQSLQQDYFDNTGEELLVENIVPGLQYIKCFGKNKQNKVKVSIKEWRKNQCYCVDFISNRGTHCMCYQLVPVDEAHTEIIYSEELLQSGFFQKANTKFLTLFLKKSFLLRMDAQLEALIKQVKA</sequence>
<name>A0A1H9NGJ3_9LACT</name>
<dbReference type="InterPro" id="IPR021701">
    <property type="entry name" value="DUF3284"/>
</dbReference>
<gene>
    <name evidence="1" type="ORF">SAMN05421767_13910</name>
</gene>
<accession>A0A1H9NGJ3</accession>
<dbReference type="Pfam" id="PF11687">
    <property type="entry name" value="DUF3284"/>
    <property type="match status" value="1"/>
</dbReference>
<protein>
    <recommendedName>
        <fullName evidence="3">DUF3284 domain-containing protein</fullName>
    </recommendedName>
</protein>
<reference evidence="1 2" key="1">
    <citation type="submission" date="2016-10" db="EMBL/GenBank/DDBJ databases">
        <authorList>
            <person name="de Groot N.N."/>
        </authorList>
    </citation>
    <scope>NUCLEOTIDE SEQUENCE [LARGE SCALE GENOMIC DNA]</scope>
    <source>
        <strain evidence="1 2">DSM 15827</strain>
    </source>
</reference>
<dbReference type="AlphaFoldDB" id="A0A1H9NGJ3"/>